<organism evidence="2 3">
    <name type="scientific">Streptomyces thioluteus</name>
    <dbReference type="NCBI Taxonomy" id="66431"/>
    <lineage>
        <taxon>Bacteria</taxon>
        <taxon>Bacillati</taxon>
        <taxon>Actinomycetota</taxon>
        <taxon>Actinomycetes</taxon>
        <taxon>Kitasatosporales</taxon>
        <taxon>Streptomycetaceae</taxon>
        <taxon>Streptomyces</taxon>
    </lineage>
</organism>
<feature type="region of interest" description="Disordered" evidence="1">
    <location>
        <begin position="123"/>
        <end position="165"/>
    </location>
</feature>
<keyword evidence="3" id="KW-1185">Reference proteome</keyword>
<evidence type="ECO:0000313" key="3">
    <source>
        <dbReference type="Proteomes" id="UP001501102"/>
    </source>
</evidence>
<dbReference type="Proteomes" id="UP001501102">
    <property type="component" value="Unassembled WGS sequence"/>
</dbReference>
<feature type="compositionally biased region" description="Basic residues" evidence="1">
    <location>
        <begin position="144"/>
        <end position="164"/>
    </location>
</feature>
<comment type="caution">
    <text evidence="2">The sequence shown here is derived from an EMBL/GenBank/DDBJ whole genome shotgun (WGS) entry which is preliminary data.</text>
</comment>
<protein>
    <submittedName>
        <fullName evidence="2">Uncharacterized protein</fullName>
    </submittedName>
</protein>
<accession>A0ABP6JLT5</accession>
<dbReference type="EMBL" id="BAAAXZ010000127">
    <property type="protein sequence ID" value="GAA2935428.1"/>
    <property type="molecule type" value="Genomic_DNA"/>
</dbReference>
<sequence length="171" mass="17986">MWPTGMAAVGVDLKGRIPPGDQASPGRALGRLSDIGWGNRLRPLLAPHTPDGRIPDDVAAAVVSVLADWARGPGGWASGAPEAPARPVGVVTVDSRTRPQLIRSLGEHIASVGRMPLLGSVGVPRRGGGRRSAAQQQRPAAARAGRRAGRAARPSPRRWPRRTGRCCSWTI</sequence>
<reference evidence="3" key="1">
    <citation type="journal article" date="2019" name="Int. J. Syst. Evol. Microbiol.">
        <title>The Global Catalogue of Microorganisms (GCM) 10K type strain sequencing project: providing services to taxonomists for standard genome sequencing and annotation.</title>
        <authorList>
            <consortium name="The Broad Institute Genomics Platform"/>
            <consortium name="The Broad Institute Genome Sequencing Center for Infectious Disease"/>
            <person name="Wu L."/>
            <person name="Ma J."/>
        </authorList>
    </citation>
    <scope>NUCLEOTIDE SEQUENCE [LARGE SCALE GENOMIC DNA]</scope>
    <source>
        <strain evidence="3">JCM 4087</strain>
    </source>
</reference>
<name>A0ABP6JLT5_STRTU</name>
<evidence type="ECO:0000256" key="1">
    <source>
        <dbReference type="SAM" id="MobiDB-lite"/>
    </source>
</evidence>
<evidence type="ECO:0000313" key="2">
    <source>
        <dbReference type="EMBL" id="GAA2935428.1"/>
    </source>
</evidence>
<feature type="compositionally biased region" description="Low complexity" evidence="1">
    <location>
        <begin position="131"/>
        <end position="143"/>
    </location>
</feature>
<gene>
    <name evidence="2" type="ORF">GCM10020221_34000</name>
</gene>
<proteinExistence type="predicted"/>